<evidence type="ECO:0000313" key="1">
    <source>
        <dbReference type="EMBL" id="MBO0134245.1"/>
    </source>
</evidence>
<organism evidence="1 2">
    <name type="scientific">Agrobacterium burrii</name>
    <dbReference type="NCBI Taxonomy" id="2815339"/>
    <lineage>
        <taxon>Bacteria</taxon>
        <taxon>Pseudomonadati</taxon>
        <taxon>Pseudomonadota</taxon>
        <taxon>Alphaproteobacteria</taxon>
        <taxon>Hyphomicrobiales</taxon>
        <taxon>Rhizobiaceae</taxon>
        <taxon>Rhizobium/Agrobacterium group</taxon>
        <taxon>Agrobacterium</taxon>
        <taxon>Agrobacterium tumefaciens complex</taxon>
    </lineage>
</organism>
<accession>A0ABS3EQK2</accession>
<protein>
    <submittedName>
        <fullName evidence="1">Uncharacterized protein</fullName>
    </submittedName>
</protein>
<keyword evidence="2" id="KW-1185">Reference proteome</keyword>
<dbReference type="Proteomes" id="UP000664699">
    <property type="component" value="Unassembled WGS sequence"/>
</dbReference>
<reference evidence="1 2" key="1">
    <citation type="submission" date="2021-03" db="EMBL/GenBank/DDBJ databases">
        <title>Whole genome sequence of Agrobacterium sp. strain Rnr.</title>
        <authorList>
            <person name="Mafakheri H."/>
            <person name="Taghavi S.M."/>
            <person name="Nemanja K."/>
            <person name="Osdaghi E."/>
        </authorList>
    </citation>
    <scope>NUCLEOTIDE SEQUENCE [LARGE SCALE GENOMIC DNA]</scope>
    <source>
        <strain evidence="1 2">Rnr</strain>
    </source>
</reference>
<comment type="caution">
    <text evidence="1">The sequence shown here is derived from an EMBL/GenBank/DDBJ whole genome shotgun (WGS) entry which is preliminary data.</text>
</comment>
<gene>
    <name evidence="1" type="ORF">JZX89_26265</name>
</gene>
<evidence type="ECO:0000313" key="2">
    <source>
        <dbReference type="Proteomes" id="UP000664699"/>
    </source>
</evidence>
<sequence>MTAYNEFLLPDEVIKIVSNLTVDDEAFIVGGQATFLWAGFFETLQPELEKYKPFTSKDIDYYGGVQAAEKLALAIGGTVRTPSKDSMNSPSTAIVEANINGRLIIVDFLHGIIGIKREEFRNGVSTIRLRNDDASTVEVAVMHPVLCLKSRISNIMSPATLRRDEIAIRQMNAAWWVVRAYIDNALKDGDHKEATHCLRDLFHFLRGHQYGRTAHDVIETDVLDILKHFVDDSRLDDRWRELTLKPAIKTIETKRDAWANRKVATDKSVGD</sequence>
<proteinExistence type="predicted"/>
<name>A0ABS3EQK2_9HYPH</name>
<dbReference type="EMBL" id="JAFLNA010000019">
    <property type="protein sequence ID" value="MBO0134245.1"/>
    <property type="molecule type" value="Genomic_DNA"/>
</dbReference>
<dbReference type="RefSeq" id="WP_207135846.1">
    <property type="nucleotide sequence ID" value="NZ_JAFLNA010000019.1"/>
</dbReference>